<feature type="transmembrane region" description="Helical" evidence="7">
    <location>
        <begin position="35"/>
        <end position="60"/>
    </location>
</feature>
<dbReference type="GO" id="GO:0140359">
    <property type="term" value="F:ABC-type transporter activity"/>
    <property type="evidence" value="ECO:0007669"/>
    <property type="project" value="InterPro"/>
</dbReference>
<dbReference type="PROSITE" id="PS00211">
    <property type="entry name" value="ABC_TRANSPORTER_1"/>
    <property type="match status" value="1"/>
</dbReference>
<keyword evidence="5 7" id="KW-1133">Transmembrane helix</keyword>
<accession>A0A7Z0VMM8</accession>
<feature type="domain" description="ABC transmembrane type-1" evidence="9">
    <location>
        <begin position="40"/>
        <end position="336"/>
    </location>
</feature>
<dbReference type="InterPro" id="IPR036640">
    <property type="entry name" value="ABC1_TM_sf"/>
</dbReference>
<dbReference type="SUPFAM" id="SSF90123">
    <property type="entry name" value="ABC transporter transmembrane region"/>
    <property type="match status" value="1"/>
</dbReference>
<evidence type="ECO:0000259" key="8">
    <source>
        <dbReference type="PROSITE" id="PS50893"/>
    </source>
</evidence>
<dbReference type="GO" id="GO:0005524">
    <property type="term" value="F:ATP binding"/>
    <property type="evidence" value="ECO:0007669"/>
    <property type="project" value="UniProtKB-KW"/>
</dbReference>
<evidence type="ECO:0000256" key="6">
    <source>
        <dbReference type="ARBA" id="ARBA00023136"/>
    </source>
</evidence>
<dbReference type="Gene3D" id="3.40.50.300">
    <property type="entry name" value="P-loop containing nucleotide triphosphate hydrolases"/>
    <property type="match status" value="1"/>
</dbReference>
<dbReference type="GO" id="GO:0005886">
    <property type="term" value="C:plasma membrane"/>
    <property type="evidence" value="ECO:0007669"/>
    <property type="project" value="UniProtKB-SubCell"/>
</dbReference>
<protein>
    <submittedName>
        <fullName evidence="10">Multidrug resistance ABC transporter ATP-binding and permease protein</fullName>
        <ecNumber evidence="10">3.6.3.44</ecNumber>
    </submittedName>
</protein>
<dbReference type="SUPFAM" id="SSF52540">
    <property type="entry name" value="P-loop containing nucleoside triphosphate hydrolases"/>
    <property type="match status" value="1"/>
</dbReference>
<sequence>MSSDAAYPLSKSGLREGEYRWNELIQMVLHHRRELVAANLIAVLGAIAAVPVPLLIPLLVDEVLLDQPGKAIAAMNALFPQAWHGPVLYILAVLVLTLILRLLALIFGVWQTWQFTRIAKDVIFHIRRDLLLRLECVSMSAYETMGSGTVASHLVTDLEAVDSFVSVTTSKFLVAALSIIGTAIVLLWINWALALFILFLNPLVIYFTTIFGRKVKQLKKRENSAFQLFQESLEETLDAIQQIRASNRERHYIRRIIDKADNIRHHSAAFTWKSDAANRLSFMIFLFGFDIFRTVSMFMVLWSDLTIGEMLGVYAYLWFMMGPVQEVLNIQYAYNGAQAALGRINEMLSVDLEPTYPHNHNPFLGKPTVGLRLEDIHFAYGDGSSVLNGVNLEVKAGEKVAFVGASGGGKTTLVQIILGLYPVKAGRVLFDEIAVDEIGMDVVRDHVATVLQHPALLNDSVRINLTLGREIADDKLWQALEIAQLQETVQAMEHGLETLIGRFGVRLSGGQRQRLAIARMVLTDPKVVILDEATSALDTTTEGDLHAALQSFLKGRTTIIIAHRLSAVKQADRVLVFEDGQVVEEGRHEELLENNGLYTSLYGRQEPQR</sequence>
<feature type="transmembrane region" description="Helical" evidence="7">
    <location>
        <begin position="172"/>
        <end position="189"/>
    </location>
</feature>
<dbReference type="FunFam" id="3.40.50.300:FF:001492">
    <property type="entry name" value="ABC transporter ATP-binding protein/permease"/>
    <property type="match status" value="1"/>
</dbReference>
<evidence type="ECO:0000256" key="3">
    <source>
        <dbReference type="ARBA" id="ARBA00022741"/>
    </source>
</evidence>
<dbReference type="EMBL" id="MARB01000007">
    <property type="protein sequence ID" value="ODJ88100.1"/>
    <property type="molecule type" value="Genomic_DNA"/>
</dbReference>
<evidence type="ECO:0000313" key="11">
    <source>
        <dbReference type="Proteomes" id="UP000094769"/>
    </source>
</evidence>
<evidence type="ECO:0000256" key="1">
    <source>
        <dbReference type="ARBA" id="ARBA00004651"/>
    </source>
</evidence>
<dbReference type="Proteomes" id="UP000094769">
    <property type="component" value="Unassembled WGS sequence"/>
</dbReference>
<feature type="domain" description="ABC transporter" evidence="8">
    <location>
        <begin position="371"/>
        <end position="604"/>
    </location>
</feature>
<feature type="transmembrane region" description="Helical" evidence="7">
    <location>
        <begin position="195"/>
        <end position="212"/>
    </location>
</feature>
<dbReference type="InterPro" id="IPR039421">
    <property type="entry name" value="Type_1_exporter"/>
</dbReference>
<keyword evidence="6 7" id="KW-0472">Membrane</keyword>
<dbReference type="SMART" id="SM00382">
    <property type="entry name" value="AAA"/>
    <property type="match status" value="1"/>
</dbReference>
<dbReference type="EC" id="3.6.3.44" evidence="10"/>
<dbReference type="InterPro" id="IPR003439">
    <property type="entry name" value="ABC_transporter-like_ATP-bd"/>
</dbReference>
<reference evidence="10 11" key="1">
    <citation type="submission" date="2016-06" db="EMBL/GenBank/DDBJ databases">
        <title>Genome sequence of endosymbiont of Candidatus Endolucinida thiodiazotropha.</title>
        <authorList>
            <person name="Poehlein A."/>
            <person name="Koenig S."/>
            <person name="Heiden S.E."/>
            <person name="Thuermer A."/>
            <person name="Voget S."/>
            <person name="Daniel R."/>
            <person name="Markert S."/>
            <person name="Gros O."/>
            <person name="Schweder T."/>
        </authorList>
    </citation>
    <scope>NUCLEOTIDE SEQUENCE [LARGE SCALE GENOMIC DNA]</scope>
    <source>
        <strain evidence="10 11">COS</strain>
    </source>
</reference>
<keyword evidence="3" id="KW-0547">Nucleotide-binding</keyword>
<dbReference type="RefSeq" id="WP_069123065.1">
    <property type="nucleotide sequence ID" value="NZ_MARB01000007.1"/>
</dbReference>
<keyword evidence="11" id="KW-1185">Reference proteome</keyword>
<keyword evidence="2 7" id="KW-0812">Transmembrane</keyword>
<evidence type="ECO:0000256" key="5">
    <source>
        <dbReference type="ARBA" id="ARBA00022989"/>
    </source>
</evidence>
<name>A0A7Z0VMM8_9GAMM</name>
<comment type="caution">
    <text evidence="10">The sequence shown here is derived from an EMBL/GenBank/DDBJ whole genome shotgun (WGS) entry which is preliminary data.</text>
</comment>
<dbReference type="PANTHER" id="PTHR24221:SF233">
    <property type="entry name" value="ATP-BINDING_PERMEASE FUSION ABC TRANSPORTER-RELATED"/>
    <property type="match status" value="1"/>
</dbReference>
<dbReference type="InterPro" id="IPR011527">
    <property type="entry name" value="ABC1_TM_dom"/>
</dbReference>
<dbReference type="GO" id="GO:0034040">
    <property type="term" value="F:ATPase-coupled lipid transmembrane transporter activity"/>
    <property type="evidence" value="ECO:0007669"/>
    <property type="project" value="TreeGrafter"/>
</dbReference>
<dbReference type="Gene3D" id="1.20.1560.10">
    <property type="entry name" value="ABC transporter type 1, transmembrane domain"/>
    <property type="match status" value="1"/>
</dbReference>
<gene>
    <name evidence="10" type="primary">lmrA</name>
    <name evidence="10" type="ORF">CODIS_15110</name>
</gene>
<dbReference type="Pfam" id="PF00005">
    <property type="entry name" value="ABC_tran"/>
    <property type="match status" value="1"/>
</dbReference>
<proteinExistence type="predicted"/>
<evidence type="ECO:0000256" key="2">
    <source>
        <dbReference type="ARBA" id="ARBA00022692"/>
    </source>
</evidence>
<dbReference type="Pfam" id="PF00664">
    <property type="entry name" value="ABC_membrane"/>
    <property type="match status" value="1"/>
</dbReference>
<feature type="transmembrane region" description="Helical" evidence="7">
    <location>
        <begin position="280"/>
        <end position="302"/>
    </location>
</feature>
<keyword evidence="10" id="KW-0378">Hydrolase</keyword>
<dbReference type="AlphaFoldDB" id="A0A7Z0VMM8"/>
<dbReference type="InterPro" id="IPR027417">
    <property type="entry name" value="P-loop_NTPase"/>
</dbReference>
<dbReference type="InterPro" id="IPR003593">
    <property type="entry name" value="AAA+_ATPase"/>
</dbReference>
<evidence type="ECO:0000256" key="7">
    <source>
        <dbReference type="SAM" id="Phobius"/>
    </source>
</evidence>
<dbReference type="PROSITE" id="PS50893">
    <property type="entry name" value="ABC_TRANSPORTER_2"/>
    <property type="match status" value="1"/>
</dbReference>
<dbReference type="PANTHER" id="PTHR24221">
    <property type="entry name" value="ATP-BINDING CASSETTE SUB-FAMILY B"/>
    <property type="match status" value="1"/>
</dbReference>
<keyword evidence="4 10" id="KW-0067">ATP-binding</keyword>
<evidence type="ECO:0000259" key="9">
    <source>
        <dbReference type="PROSITE" id="PS50929"/>
    </source>
</evidence>
<dbReference type="GO" id="GO:0016887">
    <property type="term" value="F:ATP hydrolysis activity"/>
    <property type="evidence" value="ECO:0007669"/>
    <property type="project" value="InterPro"/>
</dbReference>
<evidence type="ECO:0000256" key="4">
    <source>
        <dbReference type="ARBA" id="ARBA00022840"/>
    </source>
</evidence>
<comment type="subcellular location">
    <subcellularLocation>
        <location evidence="1">Cell membrane</location>
        <topology evidence="1">Multi-pass membrane protein</topology>
    </subcellularLocation>
</comment>
<dbReference type="InterPro" id="IPR017871">
    <property type="entry name" value="ABC_transporter-like_CS"/>
</dbReference>
<evidence type="ECO:0000313" key="10">
    <source>
        <dbReference type="EMBL" id="ODJ88100.1"/>
    </source>
</evidence>
<dbReference type="PROSITE" id="PS50929">
    <property type="entry name" value="ABC_TM1F"/>
    <property type="match status" value="1"/>
</dbReference>
<feature type="transmembrane region" description="Helical" evidence="7">
    <location>
        <begin position="87"/>
        <end position="110"/>
    </location>
</feature>
<dbReference type="CDD" id="cd07346">
    <property type="entry name" value="ABC_6TM_exporters"/>
    <property type="match status" value="1"/>
</dbReference>
<organism evidence="10 11">
    <name type="scientific">Candidatus Thiodiazotropha endolucinida</name>
    <dbReference type="NCBI Taxonomy" id="1655433"/>
    <lineage>
        <taxon>Bacteria</taxon>
        <taxon>Pseudomonadati</taxon>
        <taxon>Pseudomonadota</taxon>
        <taxon>Gammaproteobacteria</taxon>
        <taxon>Chromatiales</taxon>
        <taxon>Sedimenticolaceae</taxon>
        <taxon>Candidatus Thiodiazotropha</taxon>
    </lineage>
</organism>